<dbReference type="InterPro" id="IPR013221">
    <property type="entry name" value="Mur_ligase_cen"/>
</dbReference>
<dbReference type="InterPro" id="IPR036565">
    <property type="entry name" value="Mur-like_cat_sf"/>
</dbReference>
<evidence type="ECO:0000256" key="1">
    <source>
        <dbReference type="ARBA" id="ARBA00004496"/>
    </source>
</evidence>
<comment type="similarity">
    <text evidence="7">Belongs to the MurCDEF family.</text>
</comment>
<keyword evidence="12" id="KW-1185">Reference proteome</keyword>
<evidence type="ECO:0000259" key="9">
    <source>
        <dbReference type="Pfam" id="PF02875"/>
    </source>
</evidence>
<comment type="catalytic activity">
    <reaction evidence="7 8">
        <text>UDP-N-acetyl-alpha-D-muramoyl-L-alanine + D-glutamate + ATP = UDP-N-acetyl-alpha-D-muramoyl-L-alanyl-D-glutamate + ADP + phosphate + H(+)</text>
        <dbReference type="Rhea" id="RHEA:16429"/>
        <dbReference type="ChEBI" id="CHEBI:15378"/>
        <dbReference type="ChEBI" id="CHEBI:29986"/>
        <dbReference type="ChEBI" id="CHEBI:30616"/>
        <dbReference type="ChEBI" id="CHEBI:43474"/>
        <dbReference type="ChEBI" id="CHEBI:83898"/>
        <dbReference type="ChEBI" id="CHEBI:83900"/>
        <dbReference type="ChEBI" id="CHEBI:456216"/>
        <dbReference type="EC" id="6.3.2.9"/>
    </reaction>
</comment>
<keyword evidence="5 7" id="KW-0547">Nucleotide-binding</keyword>
<name>A0ABX6V0Z9_9GAMM</name>
<evidence type="ECO:0000256" key="8">
    <source>
        <dbReference type="RuleBase" id="RU003664"/>
    </source>
</evidence>
<reference evidence="11" key="1">
    <citation type="submission" date="2021-07" db="EMBL/GenBank/DDBJ databases">
        <title>Shewanella sp. YLB-07 whole genome sequence.</title>
        <authorList>
            <person name="Yu L."/>
        </authorList>
    </citation>
    <scope>NUCLEOTIDE SEQUENCE</scope>
    <source>
        <strain evidence="11">YLB-08</strain>
    </source>
</reference>
<comment type="function">
    <text evidence="7 8">Cell wall formation. Catalyzes the addition of glutamate to the nucleotide precursor UDP-N-acetylmuramoyl-L-alanine (UMA).</text>
</comment>
<feature type="domain" description="Mur ligase central" evidence="10">
    <location>
        <begin position="114"/>
        <end position="280"/>
    </location>
</feature>
<dbReference type="EC" id="6.3.2.9" evidence="7 8"/>
<evidence type="ECO:0000259" key="10">
    <source>
        <dbReference type="Pfam" id="PF08245"/>
    </source>
</evidence>
<dbReference type="SUPFAM" id="SSF53623">
    <property type="entry name" value="MurD-like peptide ligases, catalytic domain"/>
    <property type="match status" value="1"/>
</dbReference>
<keyword evidence="7 8" id="KW-0131">Cell cycle</keyword>
<evidence type="ECO:0000313" key="11">
    <source>
        <dbReference type="EMBL" id="QPG56296.1"/>
    </source>
</evidence>
<organism evidence="11 12">
    <name type="scientific">Shewanella eurypsychrophilus</name>
    <dbReference type="NCBI Taxonomy" id="2593656"/>
    <lineage>
        <taxon>Bacteria</taxon>
        <taxon>Pseudomonadati</taxon>
        <taxon>Pseudomonadota</taxon>
        <taxon>Gammaproteobacteria</taxon>
        <taxon>Alteromonadales</taxon>
        <taxon>Shewanellaceae</taxon>
        <taxon>Shewanella</taxon>
    </lineage>
</organism>
<dbReference type="EMBL" id="CP045503">
    <property type="protein sequence ID" value="QPG56296.1"/>
    <property type="molecule type" value="Genomic_DNA"/>
</dbReference>
<dbReference type="Pfam" id="PF21799">
    <property type="entry name" value="MurD-like_N"/>
    <property type="match status" value="1"/>
</dbReference>
<keyword evidence="6 7" id="KW-0067">ATP-binding</keyword>
<dbReference type="PANTHER" id="PTHR43692:SF1">
    <property type="entry name" value="UDP-N-ACETYLMURAMOYLALANINE--D-GLUTAMATE LIGASE"/>
    <property type="match status" value="1"/>
</dbReference>
<dbReference type="PANTHER" id="PTHR43692">
    <property type="entry name" value="UDP-N-ACETYLMURAMOYLALANINE--D-GLUTAMATE LIGASE"/>
    <property type="match status" value="1"/>
</dbReference>
<dbReference type="SUPFAM" id="SSF51984">
    <property type="entry name" value="MurCD N-terminal domain"/>
    <property type="match status" value="1"/>
</dbReference>
<dbReference type="Pfam" id="PF08245">
    <property type="entry name" value="Mur_ligase_M"/>
    <property type="match status" value="1"/>
</dbReference>
<comment type="pathway">
    <text evidence="2 7 8">Cell wall biogenesis; peptidoglycan biosynthesis.</text>
</comment>
<evidence type="ECO:0000313" key="12">
    <source>
        <dbReference type="Proteomes" id="UP000316416"/>
    </source>
</evidence>
<dbReference type="RefSeq" id="WP_142870909.1">
    <property type="nucleotide sequence ID" value="NZ_CP045503.2"/>
</dbReference>
<keyword evidence="3 7" id="KW-0963">Cytoplasm</keyword>
<keyword evidence="7 8" id="KW-0132">Cell division</keyword>
<proteinExistence type="inferred from homology"/>
<evidence type="ECO:0000256" key="7">
    <source>
        <dbReference type="HAMAP-Rule" id="MF_00639"/>
    </source>
</evidence>
<dbReference type="Gene3D" id="3.90.190.20">
    <property type="entry name" value="Mur ligase, C-terminal domain"/>
    <property type="match status" value="1"/>
</dbReference>
<keyword evidence="7 8" id="KW-0961">Cell wall biogenesis/degradation</keyword>
<feature type="binding site" evidence="7">
    <location>
        <begin position="116"/>
        <end position="122"/>
    </location>
    <ligand>
        <name>ATP</name>
        <dbReference type="ChEBI" id="CHEBI:30616"/>
    </ligand>
</feature>
<evidence type="ECO:0000256" key="6">
    <source>
        <dbReference type="ARBA" id="ARBA00022840"/>
    </source>
</evidence>
<dbReference type="InterPro" id="IPR036615">
    <property type="entry name" value="Mur_ligase_C_dom_sf"/>
</dbReference>
<protein>
    <recommendedName>
        <fullName evidence="7 8">UDP-N-acetylmuramoylalanine--D-glutamate ligase</fullName>
        <ecNumber evidence="7 8">6.3.2.9</ecNumber>
    </recommendedName>
    <alternativeName>
        <fullName evidence="7">D-glutamic acid-adding enzyme</fullName>
    </alternativeName>
    <alternativeName>
        <fullName evidence="7">UDP-N-acetylmuramoyl-L-alanyl-D-glutamate synthetase</fullName>
    </alternativeName>
</protein>
<keyword evidence="7 8" id="KW-0133">Cell shape</keyword>
<dbReference type="InterPro" id="IPR005762">
    <property type="entry name" value="MurD"/>
</dbReference>
<dbReference type="InterPro" id="IPR004101">
    <property type="entry name" value="Mur_ligase_C"/>
</dbReference>
<accession>A0ABX6V0Z9</accession>
<dbReference type="Proteomes" id="UP000316416">
    <property type="component" value="Chromosome"/>
</dbReference>
<dbReference type="NCBIfam" id="TIGR01087">
    <property type="entry name" value="murD"/>
    <property type="match status" value="1"/>
</dbReference>
<dbReference type="HAMAP" id="MF_00639">
    <property type="entry name" value="MurD"/>
    <property type="match status" value="1"/>
</dbReference>
<feature type="domain" description="Mur ligase C-terminal" evidence="9">
    <location>
        <begin position="302"/>
        <end position="414"/>
    </location>
</feature>
<evidence type="ECO:0000256" key="5">
    <source>
        <dbReference type="ARBA" id="ARBA00022741"/>
    </source>
</evidence>
<keyword evidence="7 8" id="KW-0573">Peptidoglycan synthesis</keyword>
<keyword evidence="4 7" id="KW-0436">Ligase</keyword>
<evidence type="ECO:0000256" key="4">
    <source>
        <dbReference type="ARBA" id="ARBA00022598"/>
    </source>
</evidence>
<dbReference type="Gene3D" id="3.40.50.720">
    <property type="entry name" value="NAD(P)-binding Rossmann-like Domain"/>
    <property type="match status" value="1"/>
</dbReference>
<dbReference type="GO" id="GO:0008764">
    <property type="term" value="F:UDP-N-acetylmuramoylalanine-D-glutamate ligase activity"/>
    <property type="evidence" value="ECO:0007669"/>
    <property type="project" value="UniProtKB-EC"/>
</dbReference>
<gene>
    <name evidence="7 11" type="primary">murD</name>
    <name evidence="11" type="ORF">FM038_001790</name>
</gene>
<dbReference type="Gene3D" id="3.40.1190.10">
    <property type="entry name" value="Mur-like, catalytic domain"/>
    <property type="match status" value="1"/>
</dbReference>
<dbReference type="Pfam" id="PF02875">
    <property type="entry name" value="Mur_ligase_C"/>
    <property type="match status" value="1"/>
</dbReference>
<evidence type="ECO:0000256" key="2">
    <source>
        <dbReference type="ARBA" id="ARBA00004752"/>
    </source>
</evidence>
<comment type="subcellular location">
    <subcellularLocation>
        <location evidence="1 7 8">Cytoplasm</location>
    </subcellularLocation>
</comment>
<sequence length="450" mass="47837">MEQHNTHIVLGLGATGLSVVRYLCQLGITPLVMDSREQPPGAEQLATEFPDVSLVTGGFDCRYLVQATQIVVSPGIAIDTPEIRAAIDMDIDVIGDVELFARAIKDRSPCVIGITGSNGKSTVTTLVGAMAKAAGLSYAVGGNIGVPVLSLLDSDIDLFVLELSSFQLETTQSLNCISATCLNISEDHMDRYRDLEAYRQAKLAIYAQSKRALFNREDSLTQPNDPMNQNSFGLSSPVNDEWGVKDGKIVHGTTEMIALQDVKLVGSHNHANLIAAMALAYDAGIEKEPMIAVAKQFTGLAHRCELVATKDDISYVNDSKATNVGATVAALEGLSDHLGNIILIAGGDGKGADFTPLTSVFSGVSHLITLGKDGDTIAKLFKGNKTKVDSMSCAVIKAAELASAGDIVLLSPACASLDMYKNFMARGDDFRHQVQILDVEGLHLKAAENV</sequence>
<evidence type="ECO:0000256" key="3">
    <source>
        <dbReference type="ARBA" id="ARBA00022490"/>
    </source>
</evidence>
<dbReference type="SUPFAM" id="SSF53244">
    <property type="entry name" value="MurD-like peptide ligases, peptide-binding domain"/>
    <property type="match status" value="1"/>
</dbReference>